<keyword evidence="4" id="KW-0812">Transmembrane</keyword>
<evidence type="ECO:0000256" key="4">
    <source>
        <dbReference type="SAM" id="Phobius"/>
    </source>
</evidence>
<accession>A0A511X9N2</accession>
<dbReference type="AlphaFoldDB" id="A0A511X9N2"/>
<sequence>MGFERELDHPFDNGAAYHRQPVDGYAVMWRYVGVMSRHRALFASVFAVAFLGGTGVVFSLKRSFVSTATVVVTAPVDDPFSQTAQGGKTLEDDELATQAELIQSRDVAELVLKQIPPSEGGHKGGLRAALCSHGLKFACPAPAPSEQQGQLEHDARIDGLLTTITVEPQPHSRVIALSAKADTADAAASIANAFISSYQQVSLTQQRGDLARDAEWLDERTSALRRRWVEAEKAASDFNAQHGLTNLDGDSPLVGHEIATMAASLNQAQARYAAAQARMEVLNEVKANGDPRSIIALGDQPLLVASANALMQAEAARAQKIGSFGPNHPDVVGLTGQVAAAKASLAAETRQALGSVNAELVASRAEVAQLTRSLDALRGSYTGQGAAQAEYRTLRQDADSAKSVYEAFLDRAKEFADRAALLRPPVAFVSHAAVPAAPTFPNRKKLELGVIVLGLISASAAVALRAMLSSGFTDIEELRRFGGLRLLAVLPKTRGLARASGKLSVGQSYSPIGDAARGLLTQLSLMRASGDADDRIVAVTSPTSGDGKSTLVSWLAATVQAGGQDVLVIGDAAGRSTVGHGLWDVASGRATADEAIERDATTGVDVLWGGDLSAFDPSGVDKLRAVLRGLSSRYRMIVIDAPSLMVNPDGLVLASIADQALFVCRWNDTSRRDAALCIERLRHYGVRVSGLVLNAAEGRAAGVSPDGQAPRASVGLLQHFR</sequence>
<evidence type="ECO:0000256" key="3">
    <source>
        <dbReference type="SAM" id="Coils"/>
    </source>
</evidence>
<dbReference type="GO" id="GO:0004713">
    <property type="term" value="F:protein tyrosine kinase activity"/>
    <property type="evidence" value="ECO:0007669"/>
    <property type="project" value="UniProtKB-KW"/>
</dbReference>
<keyword evidence="5" id="KW-0829">Tyrosine-protein kinase</keyword>
<dbReference type="CDD" id="cd05387">
    <property type="entry name" value="BY-kinase"/>
    <property type="match status" value="1"/>
</dbReference>
<organism evidence="5 6">
    <name type="scientific">Acetobacter nitrogenifigens DSM 23921 = NBRC 105050</name>
    <dbReference type="NCBI Taxonomy" id="1120919"/>
    <lineage>
        <taxon>Bacteria</taxon>
        <taxon>Pseudomonadati</taxon>
        <taxon>Pseudomonadota</taxon>
        <taxon>Alphaproteobacteria</taxon>
        <taxon>Acetobacterales</taxon>
        <taxon>Acetobacteraceae</taxon>
        <taxon>Acetobacter</taxon>
    </lineage>
</organism>
<protein>
    <submittedName>
        <fullName evidence="5">Protein-tyrosine kinase</fullName>
    </submittedName>
</protein>
<feature type="transmembrane region" description="Helical" evidence="4">
    <location>
        <begin position="40"/>
        <end position="60"/>
    </location>
</feature>
<keyword evidence="5" id="KW-0808">Transferase</keyword>
<keyword evidence="6" id="KW-1185">Reference proteome</keyword>
<dbReference type="PANTHER" id="PTHR32309:SF13">
    <property type="entry name" value="FERRIC ENTEROBACTIN TRANSPORT PROTEIN FEPE"/>
    <property type="match status" value="1"/>
</dbReference>
<evidence type="ECO:0000256" key="1">
    <source>
        <dbReference type="ARBA" id="ARBA00022741"/>
    </source>
</evidence>
<gene>
    <name evidence="5" type="ORF">ANI02nite_15380</name>
</gene>
<dbReference type="Gene3D" id="3.40.50.300">
    <property type="entry name" value="P-loop containing nucleotide triphosphate hydrolases"/>
    <property type="match status" value="1"/>
</dbReference>
<dbReference type="PANTHER" id="PTHR32309">
    <property type="entry name" value="TYROSINE-PROTEIN KINASE"/>
    <property type="match status" value="1"/>
</dbReference>
<dbReference type="InterPro" id="IPR027417">
    <property type="entry name" value="P-loop_NTPase"/>
</dbReference>
<dbReference type="EMBL" id="BJYF01000007">
    <property type="protein sequence ID" value="GEN59654.1"/>
    <property type="molecule type" value="Genomic_DNA"/>
</dbReference>
<dbReference type="InterPro" id="IPR050445">
    <property type="entry name" value="Bact_polysacc_biosynth/exp"/>
</dbReference>
<dbReference type="STRING" id="1120919.GCA_000429165_01263"/>
<comment type="caution">
    <text evidence="5">The sequence shown here is derived from an EMBL/GenBank/DDBJ whole genome shotgun (WGS) entry which is preliminary data.</text>
</comment>
<keyword evidence="2" id="KW-0067">ATP-binding</keyword>
<keyword evidence="5" id="KW-0418">Kinase</keyword>
<feature type="coiled-coil region" evidence="3">
    <location>
        <begin position="258"/>
        <end position="285"/>
    </location>
</feature>
<keyword evidence="1" id="KW-0547">Nucleotide-binding</keyword>
<dbReference type="Proteomes" id="UP000321635">
    <property type="component" value="Unassembled WGS sequence"/>
</dbReference>
<keyword evidence="4" id="KW-1133">Transmembrane helix</keyword>
<evidence type="ECO:0000313" key="5">
    <source>
        <dbReference type="EMBL" id="GEN59654.1"/>
    </source>
</evidence>
<dbReference type="OrthoDB" id="230260at2"/>
<dbReference type="GO" id="GO:0005886">
    <property type="term" value="C:plasma membrane"/>
    <property type="evidence" value="ECO:0007669"/>
    <property type="project" value="TreeGrafter"/>
</dbReference>
<proteinExistence type="predicted"/>
<dbReference type="SUPFAM" id="SSF52540">
    <property type="entry name" value="P-loop containing nucleoside triphosphate hydrolases"/>
    <property type="match status" value="1"/>
</dbReference>
<reference evidence="5 6" key="1">
    <citation type="submission" date="2019-07" db="EMBL/GenBank/DDBJ databases">
        <title>Whole genome shotgun sequence of Acetobacter nitrogenifigens NBRC 105050.</title>
        <authorList>
            <person name="Hosoyama A."/>
            <person name="Uohara A."/>
            <person name="Ohji S."/>
            <person name="Ichikawa N."/>
        </authorList>
    </citation>
    <scope>NUCLEOTIDE SEQUENCE [LARGE SCALE GENOMIC DNA]</scope>
    <source>
        <strain evidence="5 6">NBRC 105050</strain>
    </source>
</reference>
<keyword evidence="3" id="KW-0175">Coiled coil</keyword>
<name>A0A511X9N2_9PROT</name>
<keyword evidence="4" id="KW-0472">Membrane</keyword>
<evidence type="ECO:0000256" key="2">
    <source>
        <dbReference type="ARBA" id="ARBA00022840"/>
    </source>
</evidence>
<evidence type="ECO:0000313" key="6">
    <source>
        <dbReference type="Proteomes" id="UP000321635"/>
    </source>
</evidence>
<dbReference type="RefSeq" id="WP_051292023.1">
    <property type="nucleotide sequence ID" value="NZ_AUBI01000003.1"/>
</dbReference>
<dbReference type="InterPro" id="IPR005702">
    <property type="entry name" value="Wzc-like_C"/>
</dbReference>